<protein>
    <submittedName>
        <fullName evidence="1">Uncharacterized protein</fullName>
    </submittedName>
</protein>
<reference evidence="1 2" key="1">
    <citation type="journal article" date="2021" name="Nat. Plants">
        <title>The Taxus genome provides insights into paclitaxel biosynthesis.</title>
        <authorList>
            <person name="Xiong X."/>
            <person name="Gou J."/>
            <person name="Liao Q."/>
            <person name="Li Y."/>
            <person name="Zhou Q."/>
            <person name="Bi G."/>
            <person name="Li C."/>
            <person name="Du R."/>
            <person name="Wang X."/>
            <person name="Sun T."/>
            <person name="Guo L."/>
            <person name="Liang H."/>
            <person name="Lu P."/>
            <person name="Wu Y."/>
            <person name="Zhang Z."/>
            <person name="Ro D.K."/>
            <person name="Shang Y."/>
            <person name="Huang S."/>
            <person name="Yan J."/>
        </authorList>
    </citation>
    <scope>NUCLEOTIDE SEQUENCE [LARGE SCALE GENOMIC DNA]</scope>
    <source>
        <strain evidence="1">Ta-2019</strain>
    </source>
</reference>
<comment type="caution">
    <text evidence="1">The sequence shown here is derived from an EMBL/GenBank/DDBJ whole genome shotgun (WGS) entry which is preliminary data.</text>
</comment>
<accession>A0AA38GLB0</accession>
<evidence type="ECO:0000313" key="2">
    <source>
        <dbReference type="Proteomes" id="UP000824469"/>
    </source>
</evidence>
<dbReference type="AlphaFoldDB" id="A0AA38GLB0"/>
<sequence length="229" mass="25294">MCINVHVGSKVPKRIFLDSPYEKCEQVIDIESSPIICDKCKMVGYETKTCYRDALPTQLENEISCDHRIHVSQVNDEWGEEDLIAEEYVVEEDDEIVVCTLGASKHVENEDVEQGGGVSTTDMVGVCASVAEVVLYNIGDHWIGDMIGGLIGWEDPMENSNYGINEVGATVFYSNSIPNSLTHTLTGGCSLEKSRRFLGNLEDTLEVVLRIDEGMCHGRELMGNLNDGV</sequence>
<gene>
    <name evidence="1" type="ORF">KI387_018578</name>
</gene>
<organism evidence="1 2">
    <name type="scientific">Taxus chinensis</name>
    <name type="common">Chinese yew</name>
    <name type="synonym">Taxus wallichiana var. chinensis</name>
    <dbReference type="NCBI Taxonomy" id="29808"/>
    <lineage>
        <taxon>Eukaryota</taxon>
        <taxon>Viridiplantae</taxon>
        <taxon>Streptophyta</taxon>
        <taxon>Embryophyta</taxon>
        <taxon>Tracheophyta</taxon>
        <taxon>Spermatophyta</taxon>
        <taxon>Pinopsida</taxon>
        <taxon>Pinidae</taxon>
        <taxon>Conifers II</taxon>
        <taxon>Cupressales</taxon>
        <taxon>Taxaceae</taxon>
        <taxon>Taxus</taxon>
    </lineage>
</organism>
<keyword evidence="2" id="KW-1185">Reference proteome</keyword>
<proteinExistence type="predicted"/>
<feature type="non-terminal residue" evidence="1">
    <location>
        <position position="229"/>
    </location>
</feature>
<name>A0AA38GLB0_TAXCH</name>
<dbReference type="Proteomes" id="UP000824469">
    <property type="component" value="Unassembled WGS sequence"/>
</dbReference>
<evidence type="ECO:0000313" key="1">
    <source>
        <dbReference type="EMBL" id="KAH9323939.1"/>
    </source>
</evidence>
<dbReference type="EMBL" id="JAHRHJ020000003">
    <property type="protein sequence ID" value="KAH9323939.1"/>
    <property type="molecule type" value="Genomic_DNA"/>
</dbReference>